<dbReference type="AlphaFoldDB" id="A0A841HDV8"/>
<gene>
    <name evidence="1" type="ORF">HNR49_002139</name>
</gene>
<comment type="caution">
    <text evidence="1">The sequence shown here is derived from an EMBL/GenBank/DDBJ whole genome shotgun (WGS) entry which is preliminary data.</text>
</comment>
<protein>
    <submittedName>
        <fullName evidence="1">Uncharacterized protein</fullName>
    </submittedName>
</protein>
<sequence>MSVKQEYNGSNDIEATARVNTDSDGDVLGACLFLGSDELAELGLKNSEQIGYTIENGQLQLRGVAKDGK</sequence>
<dbReference type="RefSeq" id="WP_010902116.1">
    <property type="nucleotide sequence ID" value="NZ_JACHGX010000008.1"/>
</dbReference>
<dbReference type="EMBL" id="JACHGX010000008">
    <property type="protein sequence ID" value="MBB6090754.1"/>
    <property type="molecule type" value="Genomic_DNA"/>
</dbReference>
<name>A0A841HDV8_HALSI</name>
<dbReference type="Proteomes" id="UP000642919">
    <property type="component" value="Unassembled WGS sequence"/>
</dbReference>
<accession>A0A841HDV8</accession>
<dbReference type="GeneID" id="68693185"/>
<reference evidence="1" key="1">
    <citation type="submission" date="2020-08" db="EMBL/GenBank/DDBJ databases">
        <title>Genomic Encyclopedia of Type Strains, Phase IV (KMG-IV): sequencing the most valuable type-strain genomes for metagenomic binning, comparative biology and taxonomic classification.</title>
        <authorList>
            <person name="Goeker M."/>
        </authorList>
    </citation>
    <scope>NUCLEOTIDE SEQUENCE</scope>
    <source>
        <strain evidence="1">DSM 669</strain>
    </source>
</reference>
<organism evidence="1 2">
    <name type="scientific">Halobacterium salinarum</name>
    <name type="common">Halobacterium halobium</name>
    <dbReference type="NCBI Taxonomy" id="2242"/>
    <lineage>
        <taxon>Archaea</taxon>
        <taxon>Methanobacteriati</taxon>
        <taxon>Methanobacteriota</taxon>
        <taxon>Stenosarchaea group</taxon>
        <taxon>Halobacteria</taxon>
        <taxon>Halobacteriales</taxon>
        <taxon>Halobacteriaceae</taxon>
        <taxon>Halobacterium</taxon>
    </lineage>
</organism>
<proteinExistence type="predicted"/>
<evidence type="ECO:0000313" key="1">
    <source>
        <dbReference type="EMBL" id="MBB6090754.1"/>
    </source>
</evidence>
<evidence type="ECO:0000313" key="2">
    <source>
        <dbReference type="Proteomes" id="UP000642919"/>
    </source>
</evidence>